<evidence type="ECO:0000313" key="5">
    <source>
        <dbReference type="EMBL" id="MEQ6289631.1"/>
    </source>
</evidence>
<dbReference type="RefSeq" id="WP_349583960.1">
    <property type="nucleotide sequence ID" value="NZ_JBEFLD010000002.1"/>
</dbReference>
<evidence type="ECO:0000259" key="4">
    <source>
        <dbReference type="Pfam" id="PF22255"/>
    </source>
</evidence>
<evidence type="ECO:0000259" key="2">
    <source>
        <dbReference type="Pfam" id="PF21683"/>
    </source>
</evidence>
<evidence type="ECO:0000259" key="3">
    <source>
        <dbReference type="Pfam" id="PF21929"/>
    </source>
</evidence>
<feature type="domain" description="Baseplate hub protein gp44-like N-terminal" evidence="2">
    <location>
        <begin position="15"/>
        <end position="100"/>
    </location>
</feature>
<comment type="caution">
    <text evidence="5">The sequence shown here is derived from an EMBL/GenBank/DDBJ whole genome shotgun (WGS) entry which is preliminary data.</text>
</comment>
<dbReference type="EMBL" id="JBEFLD010000002">
    <property type="protein sequence ID" value="MEQ6289631.1"/>
    <property type="molecule type" value="Genomic_DNA"/>
</dbReference>
<accession>A0ABV1M0R7</accession>
<protein>
    <submittedName>
        <fullName evidence="5">Phage baseplate assembly protein</fullName>
    </submittedName>
</protein>
<dbReference type="InterPro" id="IPR049354">
    <property type="entry name" value="GpP-like_N"/>
</dbReference>
<feature type="region of interest" description="Disordered" evidence="1">
    <location>
        <begin position="340"/>
        <end position="377"/>
    </location>
</feature>
<dbReference type="InterPro" id="IPR023399">
    <property type="entry name" value="Baseplate-like_2-layer_sand"/>
</dbReference>
<name>A0ABV1M0R7_9NEIS</name>
<gene>
    <name evidence="5" type="ORF">ABNW52_03280</name>
</gene>
<reference evidence="5" key="1">
    <citation type="submission" date="2024-06" db="EMBL/GenBank/DDBJ databases">
        <title>Genome sequence of Vogesella sp. MAHUQ-64.</title>
        <authorList>
            <person name="Huq M.A."/>
        </authorList>
    </citation>
    <scope>NUCLEOTIDE SEQUENCE</scope>
    <source>
        <strain evidence="5">MAHUQ-64</strain>
    </source>
</reference>
<dbReference type="PIRSF" id="PIRSF004440">
    <property type="entry name" value="GpP"/>
    <property type="match status" value="1"/>
</dbReference>
<dbReference type="Pfam" id="PF21683">
    <property type="entry name" value="GpP-like_1st"/>
    <property type="match status" value="1"/>
</dbReference>
<feature type="domain" description="Baseplate hub protein gp44/GpP-like second" evidence="4">
    <location>
        <begin position="102"/>
        <end position="184"/>
    </location>
</feature>
<dbReference type="Pfam" id="PF21929">
    <property type="entry name" value="GpP_4th"/>
    <property type="match status" value="1"/>
</dbReference>
<evidence type="ECO:0000256" key="1">
    <source>
        <dbReference type="SAM" id="MobiDB-lite"/>
    </source>
</evidence>
<dbReference type="Proteomes" id="UP001433638">
    <property type="component" value="Unassembled WGS sequence"/>
</dbReference>
<dbReference type="InterPro" id="IPR053982">
    <property type="entry name" value="Gp44/GpP-like_C"/>
</dbReference>
<dbReference type="Gene3D" id="3.55.50.10">
    <property type="entry name" value="Baseplate protein-like domains"/>
    <property type="match status" value="1"/>
</dbReference>
<dbReference type="Gene3D" id="3.30.1920.10">
    <property type="entry name" value="Baseplate protein-like domains - 2 layer sandwich fold"/>
    <property type="match status" value="1"/>
</dbReference>
<feature type="domain" description="Baseplate hub protein gp44/GpP-like C-terminal" evidence="3">
    <location>
        <begin position="262"/>
        <end position="347"/>
    </location>
</feature>
<feature type="compositionally biased region" description="Basic residues" evidence="1">
    <location>
        <begin position="353"/>
        <end position="362"/>
    </location>
</feature>
<proteinExistence type="predicted"/>
<dbReference type="SUPFAM" id="SSF69279">
    <property type="entry name" value="Phage tail proteins"/>
    <property type="match status" value="2"/>
</dbReference>
<organism evidence="5 6">
    <name type="scientific">Vogesella oryzagri</name>
    <dbReference type="NCBI Taxonomy" id="3160864"/>
    <lineage>
        <taxon>Bacteria</taxon>
        <taxon>Pseudomonadati</taxon>
        <taxon>Pseudomonadota</taxon>
        <taxon>Betaproteobacteria</taxon>
        <taxon>Neisseriales</taxon>
        <taxon>Chromobacteriaceae</taxon>
        <taxon>Vogesella</taxon>
    </lineage>
</organism>
<dbReference type="InterPro" id="IPR053981">
    <property type="entry name" value="Gp44/GpP-like_2nd"/>
</dbReference>
<dbReference type="InterPro" id="IPR026276">
    <property type="entry name" value="Baseplate_GpP"/>
</dbReference>
<keyword evidence="6" id="KW-1185">Reference proteome</keyword>
<evidence type="ECO:0000313" key="6">
    <source>
        <dbReference type="Proteomes" id="UP001433638"/>
    </source>
</evidence>
<dbReference type="Pfam" id="PF22255">
    <property type="entry name" value="Gp44-like_2nd"/>
    <property type="match status" value="1"/>
</dbReference>
<dbReference type="Gene3D" id="2.30.300.10">
    <property type="entry name" value="Baseplate protein-like domain - beta roll fold"/>
    <property type="match status" value="1"/>
</dbReference>
<sequence>MTDATAAALDPASRVSLTVGGNAWEGWTSVDITASLDEQCRSFQIGITRLGPGGIDQVPIQHGDRCQVRIGQDLVLTGYVFATPKAHDPQSTAFGIAGRSLTADLVDCAAINKPPQFKQRSMRAIATALAAPYGITVLSQVGDGEVVADHTIQPGETVFESIDRLLKIGRLLSTDDAEGRLVLAAPGSSGRATDPIEVGRNTKAGDCGFDFSDCFSEYRVIGQHATGNHRNGAAANEVAGTATDGRIARKRVKVITESGNLTPAMATSRAQWERDNRIGKALTTNYEVAGWRQSDGRLWQVNQIVRVIDPILGFDRDMLVVSCNYRLDDGGSVVRMVVAPPEGYQPEPPAPEKRKKNRKKKGDKFEYLLPSDWEPNT</sequence>